<dbReference type="FunFam" id="1.10.150.570:FF:000001">
    <property type="entry name" value="tRNA uridine 5-carboxymethylaminomethyl modification enzyme MnmG"/>
    <property type="match status" value="1"/>
</dbReference>
<dbReference type="HOGENOM" id="CLU_007831_2_2_12"/>
<dbReference type="PANTHER" id="PTHR11806:SF0">
    <property type="entry name" value="PROTEIN MTO1 HOMOLOG, MITOCHONDRIAL"/>
    <property type="match status" value="1"/>
</dbReference>
<dbReference type="InterPro" id="IPR047001">
    <property type="entry name" value="MnmG_C_subdom"/>
</dbReference>
<comment type="subcellular location">
    <subcellularLocation>
        <location evidence="11">Cytoplasm</location>
    </subcellularLocation>
</comment>
<dbReference type="PROSITE" id="PS01281">
    <property type="entry name" value="GIDA_2"/>
    <property type="match status" value="1"/>
</dbReference>
<feature type="binding site" evidence="11">
    <location>
        <begin position="9"/>
        <end position="14"/>
    </location>
    <ligand>
        <name>FAD</name>
        <dbReference type="ChEBI" id="CHEBI:57692"/>
    </ligand>
</feature>
<gene>
    <name evidence="11" type="primary">mnmG</name>
    <name evidence="11" type="synonym">gidA</name>
    <name evidence="13" type="ordered locus">Spith_0276</name>
</gene>
<evidence type="ECO:0000313" key="14">
    <source>
        <dbReference type="Proteomes" id="UP000007254"/>
    </source>
</evidence>
<keyword evidence="11" id="KW-0963">Cytoplasm</keyword>
<evidence type="ECO:0000313" key="13">
    <source>
        <dbReference type="EMBL" id="AEJ60562.1"/>
    </source>
</evidence>
<dbReference type="Gene3D" id="1.10.150.570">
    <property type="entry name" value="GidA associated domain, C-terminal subdomain"/>
    <property type="match status" value="1"/>
</dbReference>
<dbReference type="GO" id="GO:0002098">
    <property type="term" value="P:tRNA wobble uridine modification"/>
    <property type="evidence" value="ECO:0007669"/>
    <property type="project" value="InterPro"/>
</dbReference>
<proteinExistence type="inferred from homology"/>
<dbReference type="GO" id="GO:0050660">
    <property type="term" value="F:flavin adenine dinucleotide binding"/>
    <property type="evidence" value="ECO:0007669"/>
    <property type="project" value="UniProtKB-UniRule"/>
</dbReference>
<dbReference type="InterPro" id="IPR044920">
    <property type="entry name" value="MnmG_C_subdom_sf"/>
</dbReference>
<evidence type="ECO:0000256" key="9">
    <source>
        <dbReference type="ARBA" id="ARBA00025948"/>
    </source>
</evidence>
<keyword evidence="8 11" id="KW-0520">NAD</keyword>
<dbReference type="STRING" id="869211.Spith_0276"/>
<evidence type="ECO:0000256" key="1">
    <source>
        <dbReference type="ARBA" id="ARBA00001974"/>
    </source>
</evidence>
<dbReference type="PANTHER" id="PTHR11806">
    <property type="entry name" value="GLUCOSE INHIBITED DIVISION PROTEIN A"/>
    <property type="match status" value="1"/>
</dbReference>
<comment type="similarity">
    <text evidence="3 11">Belongs to the MnmG family.</text>
</comment>
<comment type="subunit">
    <text evidence="9 11">Homodimer. Heterotetramer of two MnmE and two MnmG subunits.</text>
</comment>
<evidence type="ECO:0000256" key="2">
    <source>
        <dbReference type="ARBA" id="ARBA00003717"/>
    </source>
</evidence>
<comment type="cofactor">
    <cofactor evidence="1 11">
        <name>FAD</name>
        <dbReference type="ChEBI" id="CHEBI:57692"/>
    </cofactor>
</comment>
<dbReference type="SUPFAM" id="SSF51905">
    <property type="entry name" value="FAD/NAD(P)-binding domain"/>
    <property type="match status" value="1"/>
</dbReference>
<accession>G0GDD6</accession>
<organism evidence="13 14">
    <name type="scientific">Winmispira thermophila (strain ATCC 700085 / DSM 6578 / Z-1203)</name>
    <name type="common">Spirochaeta thermophila</name>
    <dbReference type="NCBI Taxonomy" id="869211"/>
    <lineage>
        <taxon>Bacteria</taxon>
        <taxon>Pseudomonadati</taxon>
        <taxon>Spirochaetota</taxon>
        <taxon>Spirochaetia</taxon>
        <taxon>Winmispirales</taxon>
        <taxon>Winmispiraceae</taxon>
        <taxon>Winmispira</taxon>
    </lineage>
</organism>
<dbReference type="InterPro" id="IPR004416">
    <property type="entry name" value="MnmG"/>
</dbReference>
<sequence length="619" mass="69476">MDADVIVIGGGHAGIEAALAASRLGCTTLLITQLLDTIGKMSCNPAVGGLAKGNIVREVDALGGEMGRLIDRTMIQFRMLNRSRGPAVQCPRAQADKQAYAQRAKWSLEQQKGLFLFQDTVVDFVLDEAGREIRGVVTERGRRFHARKVVLTTGTFMEAKIFIGEYETPGGRLGEPAACGLGGVLRRLGFTVGRLKTGTPARVLRSSLDFSKMQEQPGDEEIIPFSFSHDTLEVRQVPCYITFTTPETHRIIRENLHRSPLYGGRIVGRGPRYCPSLEDKVVRFPDRDRHQVFVEPEGLSTEEMYLNGISSSLPEEVQEAFIHTIPGLEHAVIMRPGYAVEYDYVEPTQLYPTLETKRIRGLYIAGQTNGTSGYEEAGGQGLVAGINAALACRGEPPLVLGRDEAYIGVLIDDLVTKGTKEPYRMFTSRAEYRLALRHDTADIRLLEKAYRIGLQSREMFDRLQEKIHVLDAIKELLRQRRLTQEEAERRGLPQLAPHVGKPLYQVLKDPRVTLDDLAFLVPELSKYPRPWVRTAEIDVKYEGYLLREQQMVEKFRKMEDMRIPDHFDYSEVEGLSSEAREKLSTIRPLSLGQASRISGIRSSDIAVLMVYLSRSRKAQ</sequence>
<dbReference type="InterPro" id="IPR036188">
    <property type="entry name" value="FAD/NAD-bd_sf"/>
</dbReference>
<dbReference type="Pfam" id="PF01134">
    <property type="entry name" value="GIDA"/>
    <property type="match status" value="1"/>
</dbReference>
<dbReference type="InterPro" id="IPR026904">
    <property type="entry name" value="MnmG_C"/>
</dbReference>
<dbReference type="Proteomes" id="UP000007254">
    <property type="component" value="Chromosome"/>
</dbReference>
<dbReference type="NCBIfam" id="TIGR00136">
    <property type="entry name" value="mnmG_gidA"/>
    <property type="match status" value="1"/>
</dbReference>
<keyword evidence="5 11" id="KW-0285">Flavoprotein</keyword>
<dbReference type="InterPro" id="IPR040131">
    <property type="entry name" value="MnmG_N"/>
</dbReference>
<comment type="caution">
    <text evidence="11">Lacks conserved residue(s) required for the propagation of feature annotation.</text>
</comment>
<evidence type="ECO:0000256" key="8">
    <source>
        <dbReference type="ARBA" id="ARBA00023027"/>
    </source>
</evidence>
<dbReference type="PROSITE" id="PS01280">
    <property type="entry name" value="GIDA_1"/>
    <property type="match status" value="1"/>
</dbReference>
<name>G0GDD6_WINT7</name>
<evidence type="ECO:0000256" key="7">
    <source>
        <dbReference type="ARBA" id="ARBA00022827"/>
    </source>
</evidence>
<dbReference type="GO" id="GO:0030488">
    <property type="term" value="P:tRNA methylation"/>
    <property type="evidence" value="ECO:0007669"/>
    <property type="project" value="TreeGrafter"/>
</dbReference>
<keyword evidence="7 11" id="KW-0274">FAD</keyword>
<dbReference type="Pfam" id="PF13932">
    <property type="entry name" value="SAM_GIDA_C"/>
    <property type="match status" value="1"/>
</dbReference>
<evidence type="ECO:0000256" key="10">
    <source>
        <dbReference type="ARBA" id="ARBA00031800"/>
    </source>
</evidence>
<dbReference type="AlphaFoldDB" id="G0GDD6"/>
<dbReference type="InterPro" id="IPR020595">
    <property type="entry name" value="MnmG-rel_CS"/>
</dbReference>
<keyword evidence="14" id="KW-1185">Reference proteome</keyword>
<evidence type="ECO:0000256" key="5">
    <source>
        <dbReference type="ARBA" id="ARBA00022630"/>
    </source>
</evidence>
<protein>
    <recommendedName>
        <fullName evidence="4 11">tRNA uridine 5-carboxymethylaminomethyl modification enzyme MnmG</fullName>
    </recommendedName>
    <alternativeName>
        <fullName evidence="10 11">Glucose-inhibited division protein A</fullName>
    </alternativeName>
</protein>
<dbReference type="RefSeq" id="WP_014623962.1">
    <property type="nucleotide sequence ID" value="NC_017583.1"/>
</dbReference>
<feature type="domain" description="tRNA uridine 5-carboxymethylaminomethyl modification enzyme C-terminal subdomain" evidence="12">
    <location>
        <begin position="539"/>
        <end position="610"/>
    </location>
</feature>
<dbReference type="InterPro" id="IPR002218">
    <property type="entry name" value="MnmG-rel"/>
</dbReference>
<dbReference type="HAMAP" id="MF_00129">
    <property type="entry name" value="MnmG_GidA"/>
    <property type="match status" value="1"/>
</dbReference>
<feature type="binding site" evidence="11">
    <location>
        <begin position="270"/>
        <end position="284"/>
    </location>
    <ligand>
        <name>NAD(+)</name>
        <dbReference type="ChEBI" id="CHEBI:57540"/>
    </ligand>
</feature>
<dbReference type="EMBL" id="CP002903">
    <property type="protein sequence ID" value="AEJ60562.1"/>
    <property type="molecule type" value="Genomic_DNA"/>
</dbReference>
<dbReference type="SMART" id="SM01228">
    <property type="entry name" value="GIDA_assoc_3"/>
    <property type="match status" value="1"/>
</dbReference>
<keyword evidence="6 11" id="KW-0819">tRNA processing</keyword>
<dbReference type="Gene3D" id="3.50.50.60">
    <property type="entry name" value="FAD/NAD(P)-binding domain"/>
    <property type="match status" value="2"/>
</dbReference>
<dbReference type="OrthoDB" id="9815560at2"/>
<evidence type="ECO:0000256" key="4">
    <source>
        <dbReference type="ARBA" id="ARBA00020461"/>
    </source>
</evidence>
<dbReference type="Gene3D" id="1.10.10.1800">
    <property type="entry name" value="tRNA uridine 5-carboxymethylaminomethyl modification enzyme MnmG/GidA"/>
    <property type="match status" value="1"/>
</dbReference>
<evidence type="ECO:0000256" key="3">
    <source>
        <dbReference type="ARBA" id="ARBA00007653"/>
    </source>
</evidence>
<evidence type="ECO:0000259" key="12">
    <source>
        <dbReference type="SMART" id="SM01228"/>
    </source>
</evidence>
<evidence type="ECO:0000256" key="6">
    <source>
        <dbReference type="ARBA" id="ARBA00022694"/>
    </source>
</evidence>
<dbReference type="GO" id="GO:0005829">
    <property type="term" value="C:cytosol"/>
    <property type="evidence" value="ECO:0007669"/>
    <property type="project" value="TreeGrafter"/>
</dbReference>
<comment type="function">
    <text evidence="2 11">NAD-binding protein involved in the addition of a carboxymethylaminomethyl (cmnm) group at the wobble position (U34) of certain tRNAs, forming tRNA-cmnm(5)s(2)U34.</text>
</comment>
<dbReference type="InterPro" id="IPR049312">
    <property type="entry name" value="GIDA_C_N"/>
</dbReference>
<evidence type="ECO:0000256" key="11">
    <source>
        <dbReference type="HAMAP-Rule" id="MF_00129"/>
    </source>
</evidence>
<reference evidence="13 14" key="1">
    <citation type="submission" date="2011-06" db="EMBL/GenBank/DDBJ databases">
        <title>The complete genome of Spirochaeta thermophila DSM 6578.</title>
        <authorList>
            <consortium name="US DOE Joint Genome Institute (JGI-PGF)"/>
            <person name="Lucas S."/>
            <person name="Lapidus A."/>
            <person name="Bruce D."/>
            <person name="Goodwin L."/>
            <person name="Pitluck S."/>
            <person name="Peters L."/>
            <person name="Kyrpides N."/>
            <person name="Mavromatis K."/>
            <person name="Ivanova N."/>
            <person name="Mikailova N."/>
            <person name="Pagani I."/>
            <person name="Chertkov O."/>
            <person name="Detter J.C."/>
            <person name="Tapia R."/>
            <person name="Han C."/>
            <person name="Land M."/>
            <person name="Hauser L."/>
            <person name="Markowitz V."/>
            <person name="Cheng J.-F."/>
            <person name="Hugenholtz P."/>
            <person name="Woyke T."/>
            <person name="Wu D."/>
            <person name="Spring S."/>
            <person name="Merkhoffer B."/>
            <person name="Schneider S."/>
            <person name="Klenk H.-P."/>
            <person name="Eisen J.A."/>
        </authorList>
    </citation>
    <scope>NUCLEOTIDE SEQUENCE [LARGE SCALE GENOMIC DNA]</scope>
    <source>
        <strain evidence="14">ATCC 700085 / DSM 6578 / Z-1203</strain>
    </source>
</reference>
<dbReference type="Pfam" id="PF21680">
    <property type="entry name" value="GIDA_C_1st"/>
    <property type="match status" value="1"/>
</dbReference>
<dbReference type="FunFam" id="3.50.50.60:FF:000002">
    <property type="entry name" value="tRNA uridine 5-carboxymethylaminomethyl modification enzyme MnmG"/>
    <property type="match status" value="1"/>
</dbReference>
<dbReference type="KEGG" id="stq:Spith_0276"/>